<dbReference type="GO" id="GO:0004252">
    <property type="term" value="F:serine-type endopeptidase activity"/>
    <property type="evidence" value="ECO:0007669"/>
    <property type="project" value="InterPro"/>
</dbReference>
<comment type="caution">
    <text evidence="3">The sequence shown here is derived from an EMBL/GenBank/DDBJ whole genome shotgun (WGS) entry which is preliminary data.</text>
</comment>
<protein>
    <submittedName>
        <fullName evidence="3">ATPase family associated with various cellular activities (AAA)</fullName>
    </submittedName>
</protein>
<accession>A0A8G2BNL1</accession>
<dbReference type="GO" id="GO:0016887">
    <property type="term" value="F:ATP hydrolysis activity"/>
    <property type="evidence" value="ECO:0007669"/>
    <property type="project" value="InterPro"/>
</dbReference>
<evidence type="ECO:0000313" key="3">
    <source>
        <dbReference type="EMBL" id="SDG58168.1"/>
    </source>
</evidence>
<dbReference type="RefSeq" id="WP_093154605.1">
    <property type="nucleotide sequence ID" value="NZ_FNBW01000026.1"/>
</dbReference>
<dbReference type="PANTHER" id="PTHR43718:SF2">
    <property type="entry name" value="LON PROTEASE HOMOLOG, MITOCHONDRIAL"/>
    <property type="match status" value="1"/>
</dbReference>
<gene>
    <name evidence="3" type="ORF">SAMN05660686_04927</name>
</gene>
<dbReference type="GO" id="GO:0006515">
    <property type="term" value="P:protein quality control for misfolded or incompletely synthesized proteins"/>
    <property type="evidence" value="ECO:0007669"/>
    <property type="project" value="TreeGrafter"/>
</dbReference>
<keyword evidence="4" id="KW-1185">Reference proteome</keyword>
<feature type="region of interest" description="Disordered" evidence="1">
    <location>
        <begin position="197"/>
        <end position="226"/>
    </location>
</feature>
<dbReference type="InterPro" id="IPR027417">
    <property type="entry name" value="P-loop_NTPase"/>
</dbReference>
<dbReference type="InterPro" id="IPR003959">
    <property type="entry name" value="ATPase_AAA_core"/>
</dbReference>
<dbReference type="GO" id="GO:0005524">
    <property type="term" value="F:ATP binding"/>
    <property type="evidence" value="ECO:0007669"/>
    <property type="project" value="InterPro"/>
</dbReference>
<dbReference type="Proteomes" id="UP000198615">
    <property type="component" value="Unassembled WGS sequence"/>
</dbReference>
<proteinExistence type="predicted"/>
<dbReference type="OrthoDB" id="5297432at2"/>
<organism evidence="3 4">
    <name type="scientific">Thalassobaculum litoreum DSM 18839</name>
    <dbReference type="NCBI Taxonomy" id="1123362"/>
    <lineage>
        <taxon>Bacteria</taxon>
        <taxon>Pseudomonadati</taxon>
        <taxon>Pseudomonadota</taxon>
        <taxon>Alphaproteobacteria</taxon>
        <taxon>Rhodospirillales</taxon>
        <taxon>Thalassobaculaceae</taxon>
        <taxon>Thalassobaculum</taxon>
    </lineage>
</organism>
<sequence>MTDATTPAERRARTFLRRSRAAKEKRHLPTLAELLLGMSFFGERIDTDAKEFAERLLVRLQKEISKEPELAGLKGELIPLTMVPSVTQYRSAALKLREVQGIRRANLKEFALRCDLYAACHGCEESALRIAAKAVDIVERDTIDIGDQELTVLIQSALGWLRNSHFPASVDQYRRERVASIGESLLRFVARNSEPNDPLDMLGLENADSTGNSETEFPRSEPGSAKRVADSGLSAVVFTAIGNRETSEGRRVSQSFSSVVGKPLPLVGCPNLTDVRAALVAEYPYAEPVISTLLEEVALRPHVALRPAVLVGEPGVGKTRFTRRVLSALGIQAHLYSCGGVADASLAGTSRRWSTGEPSLPVAQIWQHRCASPAIILDEIEKVGTSRHNGNVLDALLGFFEVQSASTWHDPYIEAPVDLSHVIWIGTANSVADLSPPLRDRCRIIQYPSPDLSHLPQLASQILGDLMTERGLDARWGSPLSGQELDAIAQVWVGGSVRVLRRLVEGVMSVRERLQPRH</sequence>
<dbReference type="GO" id="GO:0007005">
    <property type="term" value="P:mitochondrion organization"/>
    <property type="evidence" value="ECO:0007669"/>
    <property type="project" value="TreeGrafter"/>
</dbReference>
<feature type="domain" description="ATPase AAA-type core" evidence="2">
    <location>
        <begin position="309"/>
        <end position="446"/>
    </location>
</feature>
<evidence type="ECO:0000256" key="1">
    <source>
        <dbReference type="SAM" id="MobiDB-lite"/>
    </source>
</evidence>
<name>A0A8G2BNL1_9PROT</name>
<dbReference type="GO" id="GO:0003697">
    <property type="term" value="F:single-stranded DNA binding"/>
    <property type="evidence" value="ECO:0007669"/>
    <property type="project" value="TreeGrafter"/>
</dbReference>
<evidence type="ECO:0000259" key="2">
    <source>
        <dbReference type="Pfam" id="PF00004"/>
    </source>
</evidence>
<reference evidence="3 4" key="1">
    <citation type="submission" date="2016-10" db="EMBL/GenBank/DDBJ databases">
        <authorList>
            <person name="Varghese N."/>
            <person name="Submissions S."/>
        </authorList>
    </citation>
    <scope>NUCLEOTIDE SEQUENCE [LARGE SCALE GENOMIC DNA]</scope>
    <source>
        <strain evidence="3 4">DSM 18839</strain>
    </source>
</reference>
<dbReference type="Pfam" id="PF00004">
    <property type="entry name" value="AAA"/>
    <property type="match status" value="1"/>
</dbReference>
<dbReference type="SUPFAM" id="SSF52540">
    <property type="entry name" value="P-loop containing nucleoside triphosphate hydrolases"/>
    <property type="match status" value="1"/>
</dbReference>
<dbReference type="GO" id="GO:0051131">
    <property type="term" value="P:chaperone-mediated protein complex assembly"/>
    <property type="evidence" value="ECO:0007669"/>
    <property type="project" value="TreeGrafter"/>
</dbReference>
<dbReference type="GO" id="GO:0004176">
    <property type="term" value="F:ATP-dependent peptidase activity"/>
    <property type="evidence" value="ECO:0007669"/>
    <property type="project" value="InterPro"/>
</dbReference>
<dbReference type="PANTHER" id="PTHR43718">
    <property type="entry name" value="LON PROTEASE"/>
    <property type="match status" value="1"/>
</dbReference>
<evidence type="ECO:0000313" key="4">
    <source>
        <dbReference type="Proteomes" id="UP000198615"/>
    </source>
</evidence>
<dbReference type="EMBL" id="FNBW01000026">
    <property type="protein sequence ID" value="SDG58168.1"/>
    <property type="molecule type" value="Genomic_DNA"/>
</dbReference>
<dbReference type="AlphaFoldDB" id="A0A8G2BNL1"/>
<dbReference type="Gene3D" id="3.40.50.300">
    <property type="entry name" value="P-loop containing nucleotide triphosphate hydrolases"/>
    <property type="match status" value="1"/>
</dbReference>
<dbReference type="InterPro" id="IPR027065">
    <property type="entry name" value="Lon_Prtase"/>
</dbReference>